<reference evidence="1 2" key="1">
    <citation type="submission" date="2024-01" db="EMBL/GenBank/DDBJ databases">
        <title>Genome assemblies of Stephania.</title>
        <authorList>
            <person name="Yang L."/>
        </authorList>
    </citation>
    <scope>NUCLEOTIDE SEQUENCE [LARGE SCALE GENOMIC DNA]</scope>
    <source>
        <strain evidence="1">JXDWG</strain>
        <tissue evidence="1">Leaf</tissue>
    </source>
</reference>
<keyword evidence="2" id="KW-1185">Reference proteome</keyword>
<sequence>MNSPLCFPCRGLAVLWYMRFGMGRGGQQSRELEYNLEKKLHILRWRELALVHLGETPNGDTGRS</sequence>
<gene>
    <name evidence="1" type="ORF">Scep_029660</name>
</gene>
<name>A0AAP0HDP7_9MAGN</name>
<dbReference type="AlphaFoldDB" id="A0AAP0HDP7"/>
<evidence type="ECO:0000313" key="1">
    <source>
        <dbReference type="EMBL" id="KAK9083189.1"/>
    </source>
</evidence>
<dbReference type="EMBL" id="JBBNAG010000013">
    <property type="protein sequence ID" value="KAK9083189.1"/>
    <property type="molecule type" value="Genomic_DNA"/>
</dbReference>
<comment type="caution">
    <text evidence="1">The sequence shown here is derived from an EMBL/GenBank/DDBJ whole genome shotgun (WGS) entry which is preliminary data.</text>
</comment>
<evidence type="ECO:0000313" key="2">
    <source>
        <dbReference type="Proteomes" id="UP001419268"/>
    </source>
</evidence>
<proteinExistence type="predicted"/>
<organism evidence="1 2">
    <name type="scientific">Stephania cephalantha</name>
    <dbReference type="NCBI Taxonomy" id="152367"/>
    <lineage>
        <taxon>Eukaryota</taxon>
        <taxon>Viridiplantae</taxon>
        <taxon>Streptophyta</taxon>
        <taxon>Embryophyta</taxon>
        <taxon>Tracheophyta</taxon>
        <taxon>Spermatophyta</taxon>
        <taxon>Magnoliopsida</taxon>
        <taxon>Ranunculales</taxon>
        <taxon>Menispermaceae</taxon>
        <taxon>Menispermoideae</taxon>
        <taxon>Cissampelideae</taxon>
        <taxon>Stephania</taxon>
    </lineage>
</organism>
<dbReference type="Proteomes" id="UP001419268">
    <property type="component" value="Unassembled WGS sequence"/>
</dbReference>
<protein>
    <submittedName>
        <fullName evidence="1">Uncharacterized protein</fullName>
    </submittedName>
</protein>
<accession>A0AAP0HDP7</accession>